<dbReference type="EMBL" id="JAUHHV010000004">
    <property type="protein sequence ID" value="KAK1427596.1"/>
    <property type="molecule type" value="Genomic_DNA"/>
</dbReference>
<evidence type="ECO:0000313" key="1">
    <source>
        <dbReference type="EMBL" id="KAK1427596.1"/>
    </source>
</evidence>
<gene>
    <name evidence="1" type="ORF">QVD17_16284</name>
</gene>
<accession>A0AAD8KUW2</accession>
<protein>
    <submittedName>
        <fullName evidence="1">Uncharacterized protein</fullName>
    </submittedName>
</protein>
<reference evidence="1" key="1">
    <citation type="journal article" date="2023" name="bioRxiv">
        <title>Improved chromosome-level genome assembly for marigold (Tagetes erecta).</title>
        <authorList>
            <person name="Jiang F."/>
            <person name="Yuan L."/>
            <person name="Wang S."/>
            <person name="Wang H."/>
            <person name="Xu D."/>
            <person name="Wang A."/>
            <person name="Fan W."/>
        </authorList>
    </citation>
    <scope>NUCLEOTIDE SEQUENCE</scope>
    <source>
        <strain evidence="1">WSJ</strain>
        <tissue evidence="1">Leaf</tissue>
    </source>
</reference>
<organism evidence="1 2">
    <name type="scientific">Tagetes erecta</name>
    <name type="common">African marigold</name>
    <dbReference type="NCBI Taxonomy" id="13708"/>
    <lineage>
        <taxon>Eukaryota</taxon>
        <taxon>Viridiplantae</taxon>
        <taxon>Streptophyta</taxon>
        <taxon>Embryophyta</taxon>
        <taxon>Tracheophyta</taxon>
        <taxon>Spermatophyta</taxon>
        <taxon>Magnoliopsida</taxon>
        <taxon>eudicotyledons</taxon>
        <taxon>Gunneridae</taxon>
        <taxon>Pentapetalae</taxon>
        <taxon>asterids</taxon>
        <taxon>campanulids</taxon>
        <taxon>Asterales</taxon>
        <taxon>Asteraceae</taxon>
        <taxon>Asteroideae</taxon>
        <taxon>Heliantheae alliance</taxon>
        <taxon>Tageteae</taxon>
        <taxon>Tagetes</taxon>
    </lineage>
</organism>
<dbReference type="Proteomes" id="UP001229421">
    <property type="component" value="Unassembled WGS sequence"/>
</dbReference>
<sequence length="76" mass="8430">MRTTPPPPPVLRFPTPPARAPPTVLSLSLSRNFEKIVIRSEIGGYLIGEQLMECKALTELEVKTLCDQARAILVEE</sequence>
<proteinExistence type="predicted"/>
<evidence type="ECO:0000313" key="2">
    <source>
        <dbReference type="Proteomes" id="UP001229421"/>
    </source>
</evidence>
<dbReference type="AlphaFoldDB" id="A0AAD8KUW2"/>
<name>A0AAD8KUW2_TARER</name>
<keyword evidence="2" id="KW-1185">Reference proteome</keyword>
<comment type="caution">
    <text evidence="1">The sequence shown here is derived from an EMBL/GenBank/DDBJ whole genome shotgun (WGS) entry which is preliminary data.</text>
</comment>